<dbReference type="SUPFAM" id="SSF56112">
    <property type="entry name" value="Protein kinase-like (PK-like)"/>
    <property type="match status" value="1"/>
</dbReference>
<name>A0AAJ0CXZ3_9HYPO</name>
<dbReference type="InterPro" id="IPR002575">
    <property type="entry name" value="Aminoglycoside_PTrfase"/>
</dbReference>
<comment type="caution">
    <text evidence="2">The sequence shown here is derived from an EMBL/GenBank/DDBJ whole genome shotgun (WGS) entry which is preliminary data.</text>
</comment>
<gene>
    <name evidence="2" type="ORF">QQS21_002475</name>
</gene>
<accession>A0AAJ0CXZ3</accession>
<evidence type="ECO:0000259" key="1">
    <source>
        <dbReference type="Pfam" id="PF01636"/>
    </source>
</evidence>
<proteinExistence type="predicted"/>
<dbReference type="InterPro" id="IPR051678">
    <property type="entry name" value="AGP_Transferase"/>
</dbReference>
<dbReference type="PANTHER" id="PTHR21310:SF37">
    <property type="entry name" value="AMINOGLYCOSIDE PHOSPHOTRANSFERASE DOMAIN-CONTAINING PROTEIN"/>
    <property type="match status" value="1"/>
</dbReference>
<feature type="domain" description="Aminoglycoside phosphotransferase" evidence="1">
    <location>
        <begin position="12"/>
        <end position="227"/>
    </location>
</feature>
<protein>
    <recommendedName>
        <fullName evidence="1">Aminoglycoside phosphotransferase domain-containing protein</fullName>
    </recommendedName>
</protein>
<organism evidence="2 3">
    <name type="scientific">Conoideocrella luteorostrata</name>
    <dbReference type="NCBI Taxonomy" id="1105319"/>
    <lineage>
        <taxon>Eukaryota</taxon>
        <taxon>Fungi</taxon>
        <taxon>Dikarya</taxon>
        <taxon>Ascomycota</taxon>
        <taxon>Pezizomycotina</taxon>
        <taxon>Sordariomycetes</taxon>
        <taxon>Hypocreomycetidae</taxon>
        <taxon>Hypocreales</taxon>
        <taxon>Clavicipitaceae</taxon>
        <taxon>Conoideocrella</taxon>
    </lineage>
</organism>
<evidence type="ECO:0000313" key="3">
    <source>
        <dbReference type="Proteomes" id="UP001251528"/>
    </source>
</evidence>
<dbReference type="Proteomes" id="UP001251528">
    <property type="component" value="Unassembled WGS sequence"/>
</dbReference>
<dbReference type="AlphaFoldDB" id="A0AAJ0CXZ3"/>
<dbReference type="Pfam" id="PF01636">
    <property type="entry name" value="APH"/>
    <property type="match status" value="1"/>
</dbReference>
<reference evidence="2" key="1">
    <citation type="submission" date="2023-06" db="EMBL/GenBank/DDBJ databases">
        <title>Conoideocrella luteorostrata (Hypocreales: Clavicipitaceae), a potential biocontrol fungus for elongate hemlock scale in United States Christmas tree production areas.</title>
        <authorList>
            <person name="Barrett H."/>
            <person name="Lovett B."/>
            <person name="Macias A.M."/>
            <person name="Stajich J.E."/>
            <person name="Kasson M.T."/>
        </authorList>
    </citation>
    <scope>NUCLEOTIDE SEQUENCE</scope>
    <source>
        <strain evidence="2">ARSEF 14590</strain>
    </source>
</reference>
<dbReference type="EMBL" id="JASWJB010000029">
    <property type="protein sequence ID" value="KAK2608995.1"/>
    <property type="molecule type" value="Genomic_DNA"/>
</dbReference>
<dbReference type="InterPro" id="IPR011009">
    <property type="entry name" value="Kinase-like_dom_sf"/>
</dbReference>
<keyword evidence="3" id="KW-1185">Reference proteome</keyword>
<sequence length="333" mass="38214">MCDPKAGAFNINFRMKFQDGGSAVIRFPKPGCPMFPEEKIQNEVAAIKFIQDNTSIPVTFILHWGTREESPLGLGPFIIMEYINHETDVGSLEEIDESKWEVRRRPLSIHMNELVRLGTLARDKLPDATFSSSFDYFEALAELHIDHLMLQRNDAVDSETDCRRKYIARHLFRRLARQRKLTSDAHANGSFKLWCDDLLPSNILLDADMQIVGVVDWKFTYAAPAEFSFAPQGWLLLEQPEYWPDGVENWTNTYGSRLKTFLKAMTNAEDSAVASGLLEEGQRLSPKMKASWESGDFWAIYGARKSFAFDAIFWRELDSRFFGELGYPWKMLG</sequence>
<dbReference type="PANTHER" id="PTHR21310">
    <property type="entry name" value="AMINOGLYCOSIDE PHOSPHOTRANSFERASE-RELATED-RELATED"/>
    <property type="match status" value="1"/>
</dbReference>
<evidence type="ECO:0000313" key="2">
    <source>
        <dbReference type="EMBL" id="KAK2608995.1"/>
    </source>
</evidence>